<dbReference type="Proteomes" id="UP000004863">
    <property type="component" value="Unassembled WGS sequence"/>
</dbReference>
<dbReference type="AlphaFoldDB" id="I0UR80"/>
<gene>
    <name evidence="1" type="ORF">HMPREF1324_0995</name>
</gene>
<comment type="caution">
    <text evidence="1">The sequence shown here is derived from an EMBL/GenBank/DDBJ whole genome shotgun (WGS) entry which is preliminary data.</text>
</comment>
<dbReference type="PATRIC" id="fig|1125724.3.peg.1825"/>
<protein>
    <submittedName>
        <fullName evidence="1">Uncharacterized protein</fullName>
    </submittedName>
</protein>
<keyword evidence="2" id="KW-1185">Reference proteome</keyword>
<evidence type="ECO:0000313" key="2">
    <source>
        <dbReference type="Proteomes" id="UP000004863"/>
    </source>
</evidence>
<reference evidence="1" key="1">
    <citation type="submission" date="2012-03" db="EMBL/GenBank/DDBJ databases">
        <authorList>
            <person name="Durkin A.S."/>
            <person name="McCorrison J."/>
            <person name="Torralba M."/>
            <person name="Gillis M."/>
            <person name="Methe B."/>
            <person name="Sutton G."/>
            <person name="Nelson K.E."/>
        </authorList>
    </citation>
    <scope>NUCLEOTIDE SEQUENCE [LARGE SCALE GENOMIC DNA]</scope>
    <source>
        <strain evidence="1">F0474</strain>
    </source>
</reference>
<organism evidence="1 2">
    <name type="scientific">Rothia aeria F0474</name>
    <dbReference type="NCBI Taxonomy" id="1125724"/>
    <lineage>
        <taxon>Bacteria</taxon>
        <taxon>Bacillati</taxon>
        <taxon>Actinomycetota</taxon>
        <taxon>Actinomycetes</taxon>
        <taxon>Micrococcales</taxon>
        <taxon>Micrococcaceae</taxon>
        <taxon>Rothia</taxon>
    </lineage>
</organism>
<accession>I0UR80</accession>
<dbReference type="EMBL" id="AJJQ01000043">
    <property type="protein sequence ID" value="EID50383.1"/>
    <property type="molecule type" value="Genomic_DNA"/>
</dbReference>
<evidence type="ECO:0000313" key="1">
    <source>
        <dbReference type="EMBL" id="EID50383.1"/>
    </source>
</evidence>
<sequence length="53" mass="5728">MMPFNQSRPRVAELAGEEDGVEDGGGFIIYDSRGYVVPMPHGQLSLSKDTADS</sequence>
<proteinExistence type="predicted"/>
<name>I0UR80_9MICC</name>